<protein>
    <submittedName>
        <fullName evidence="1">Archaeal ATPase</fullName>
    </submittedName>
</protein>
<dbReference type="WBParaSite" id="GPUH_0000308501-mRNA-1">
    <property type="protein sequence ID" value="GPUH_0000308501-mRNA-1"/>
    <property type="gene ID" value="GPUH_0000308501"/>
</dbReference>
<proteinExistence type="predicted"/>
<reference evidence="1" key="1">
    <citation type="submission" date="2016-06" db="UniProtKB">
        <authorList>
            <consortium name="WormBaseParasite"/>
        </authorList>
    </citation>
    <scope>IDENTIFICATION</scope>
</reference>
<dbReference type="Gene3D" id="3.40.50.300">
    <property type="entry name" value="P-loop containing nucleotide triphosphate hydrolases"/>
    <property type="match status" value="1"/>
</dbReference>
<dbReference type="AlphaFoldDB" id="A0A183D2Y9"/>
<dbReference type="InterPro" id="IPR027417">
    <property type="entry name" value="P-loop_NTPase"/>
</dbReference>
<evidence type="ECO:0000313" key="1">
    <source>
        <dbReference type="WBParaSite" id="GPUH_0000308501-mRNA-1"/>
    </source>
</evidence>
<dbReference type="SUPFAM" id="SSF52540">
    <property type="entry name" value="P-loop containing nucleoside triphosphate hydrolases"/>
    <property type="match status" value="1"/>
</dbReference>
<name>A0A183D2Y9_9BILA</name>
<dbReference type="Gene3D" id="1.10.533.10">
    <property type="entry name" value="Death Domain, Fas"/>
    <property type="match status" value="1"/>
</dbReference>
<organism evidence="1">
    <name type="scientific">Gongylonema pulchrum</name>
    <dbReference type="NCBI Taxonomy" id="637853"/>
    <lineage>
        <taxon>Eukaryota</taxon>
        <taxon>Metazoa</taxon>
        <taxon>Ecdysozoa</taxon>
        <taxon>Nematoda</taxon>
        <taxon>Chromadorea</taxon>
        <taxon>Rhabditida</taxon>
        <taxon>Spirurina</taxon>
        <taxon>Spiruromorpha</taxon>
        <taxon>Spiruroidea</taxon>
        <taxon>Gongylonematidae</taxon>
        <taxon>Gongylonema</taxon>
    </lineage>
</organism>
<accession>A0A183D2Y9</accession>
<sequence>LRVSEFIRQYRRFADDLSPLISYFEKYGQPHLAEILSKSYVHEERPLLTDRQINFRLSVEGNVPHRLYNYVERRELIRDLEEFFNSSDCSFVRATDFTIQDDLLQIGFGLSFMDLLVVARVAWLQKFCAVVQRCSVGVFLSPFIFQFYEHVIWVRDGRTCVDELPALFSNFMVLASDAVAKAALRDKPNALVILDDVYLSESVRWFDQLNCRILATSRNQEIFQVSSTNPIYFKIPSVGFTLAETACAINSVLAADNSPAYMEQVAWIHQKTAGLPALIGIVARLTNGRIER</sequence>
<dbReference type="InterPro" id="IPR011029">
    <property type="entry name" value="DEATH-like_dom_sf"/>
</dbReference>